<evidence type="ECO:0000313" key="2">
    <source>
        <dbReference type="EMBL" id="ABS46494.1"/>
    </source>
</evidence>
<accession>A0A0U1QVG8</accession>
<feature type="transmembrane region" description="Helical" evidence="1">
    <location>
        <begin position="12"/>
        <end position="31"/>
    </location>
</feature>
<dbReference type="Proteomes" id="UP000002412">
    <property type="component" value="Chromosome"/>
</dbReference>
<keyword evidence="1" id="KW-1133">Transmembrane helix</keyword>
<keyword evidence="1" id="KW-0472">Membrane</keyword>
<gene>
    <name evidence="2" type="ordered locus">YpsIP31758_0351</name>
</gene>
<sequence length="54" mass="5962">MFVINLRSLFVIHLYGLFVIHLHSLFVIHLSSSSTPVYGDTAVTDKVSTAVLSD</sequence>
<organism evidence="2 3">
    <name type="scientific">Yersinia pseudotuberculosis serotype O:1b (strain IP 31758)</name>
    <dbReference type="NCBI Taxonomy" id="349747"/>
    <lineage>
        <taxon>Bacteria</taxon>
        <taxon>Pseudomonadati</taxon>
        <taxon>Pseudomonadota</taxon>
        <taxon>Gammaproteobacteria</taxon>
        <taxon>Enterobacterales</taxon>
        <taxon>Yersiniaceae</taxon>
        <taxon>Yersinia</taxon>
    </lineage>
</organism>
<name>A0A0U1QVG8_YERP3</name>
<evidence type="ECO:0000256" key="1">
    <source>
        <dbReference type="SAM" id="Phobius"/>
    </source>
</evidence>
<evidence type="ECO:0000313" key="3">
    <source>
        <dbReference type="Proteomes" id="UP000002412"/>
    </source>
</evidence>
<reference evidence="2 3" key="1">
    <citation type="journal article" date="2007" name="PLoS Genet.">
        <title>The complete genome sequence of Yersinia pseudotuberculosis IP31758, the causative agent of Far East scarlet-like fever.</title>
        <authorList>
            <person name="Eppinger M."/>
            <person name="Rosovitz M.J."/>
            <person name="Fricke W.F."/>
            <person name="Rasko D.A."/>
            <person name="Kokorina G."/>
            <person name="Fayolle C."/>
            <person name="Lindler L.E."/>
            <person name="Carniel E."/>
            <person name="Ravel J."/>
        </authorList>
    </citation>
    <scope>NUCLEOTIDE SEQUENCE [LARGE SCALE GENOMIC DNA]</scope>
    <source>
        <strain evidence="2 3">IP 31758</strain>
    </source>
</reference>
<proteinExistence type="predicted"/>
<dbReference type="EMBL" id="CP000720">
    <property type="protein sequence ID" value="ABS46494.1"/>
    <property type="molecule type" value="Genomic_DNA"/>
</dbReference>
<protein>
    <submittedName>
        <fullName evidence="2">Uncharacterized protein</fullName>
    </submittedName>
</protein>
<dbReference type="KEGG" id="ypi:YpsIP31758_0351"/>
<keyword evidence="1" id="KW-0812">Transmembrane</keyword>
<dbReference type="AlphaFoldDB" id="A0A0U1QVG8"/>
<dbReference type="HOGENOM" id="CLU_213463_0_0_6"/>